<reference evidence="4 5" key="1">
    <citation type="submission" date="2023-01" db="EMBL/GenBank/DDBJ databases">
        <title>Novel species of the genus Asticcacaulis isolated from rivers.</title>
        <authorList>
            <person name="Lu H."/>
        </authorList>
    </citation>
    <scope>NUCLEOTIDE SEQUENCE [LARGE SCALE GENOMIC DNA]</scope>
    <source>
        <strain evidence="4 5">BYS171W</strain>
    </source>
</reference>
<gene>
    <name evidence="4" type="ORF">PQU92_13745</name>
</gene>
<dbReference type="PRINTS" id="PR00080">
    <property type="entry name" value="SDRFAMILY"/>
</dbReference>
<organism evidence="4 5">
    <name type="scientific">Asticcacaulis aquaticus</name>
    <dbReference type="NCBI Taxonomy" id="2984212"/>
    <lineage>
        <taxon>Bacteria</taxon>
        <taxon>Pseudomonadati</taxon>
        <taxon>Pseudomonadota</taxon>
        <taxon>Alphaproteobacteria</taxon>
        <taxon>Caulobacterales</taxon>
        <taxon>Caulobacteraceae</taxon>
        <taxon>Asticcacaulis</taxon>
    </lineage>
</organism>
<sequence>MTHPAIVPGTVAVITGAASGIGLAAAQRFAALGLKVVLADIGAARLEAAKAAIWTQTPEADLLAVETDVRDRAAVERLEQAVRVEFGRVDLLMNNAAIGGKSDIFGPLDNWQNVLDANLWGVIHGTQVFAPGMIAQGSPGLIINTGSKQGITLPPGNPAYNVSKAAVKAFTESLEHQLRNTPDCQIRAHLLIPGFVFTGMTGEGAGGNPSAKPDGAWTSQQLIDFMLEEIAKGDFYILCPDNDVSRELDEKRMQWAMGDLIENRPPLSRWHPDYAEAFRAFVDTK</sequence>
<dbReference type="InterPro" id="IPR002347">
    <property type="entry name" value="SDR_fam"/>
</dbReference>
<protein>
    <submittedName>
        <fullName evidence="4">SDR family NAD(P)-dependent oxidoreductase</fullName>
    </submittedName>
</protein>
<evidence type="ECO:0000256" key="1">
    <source>
        <dbReference type="ARBA" id="ARBA00006484"/>
    </source>
</evidence>
<dbReference type="PANTHER" id="PTHR43008:SF7">
    <property type="entry name" value="SHORT CHAIN DEHYDROGENASE_REDUCTASE (AFU_ORTHOLOGUE AFUA_2G00830)"/>
    <property type="match status" value="1"/>
</dbReference>
<dbReference type="EMBL" id="JAQQKX010000011">
    <property type="protein sequence ID" value="MDC7684346.1"/>
    <property type="molecule type" value="Genomic_DNA"/>
</dbReference>
<dbReference type="InterPro" id="IPR036291">
    <property type="entry name" value="NAD(P)-bd_dom_sf"/>
</dbReference>
<dbReference type="SUPFAM" id="SSF51735">
    <property type="entry name" value="NAD(P)-binding Rossmann-fold domains"/>
    <property type="match status" value="1"/>
</dbReference>
<dbReference type="Proteomes" id="UP001214854">
    <property type="component" value="Unassembled WGS sequence"/>
</dbReference>
<dbReference type="PRINTS" id="PR00081">
    <property type="entry name" value="GDHRDH"/>
</dbReference>
<dbReference type="RefSeq" id="WP_272748819.1">
    <property type="nucleotide sequence ID" value="NZ_JAQQKX010000011.1"/>
</dbReference>
<name>A0ABT5HW74_9CAUL</name>
<keyword evidence="5" id="KW-1185">Reference proteome</keyword>
<dbReference type="Gene3D" id="3.40.50.720">
    <property type="entry name" value="NAD(P)-binding Rossmann-like Domain"/>
    <property type="match status" value="1"/>
</dbReference>
<dbReference type="PANTHER" id="PTHR43008">
    <property type="entry name" value="BENZIL REDUCTASE"/>
    <property type="match status" value="1"/>
</dbReference>
<evidence type="ECO:0000313" key="5">
    <source>
        <dbReference type="Proteomes" id="UP001214854"/>
    </source>
</evidence>
<comment type="caution">
    <text evidence="4">The sequence shown here is derived from an EMBL/GenBank/DDBJ whole genome shotgun (WGS) entry which is preliminary data.</text>
</comment>
<proteinExistence type="inferred from homology"/>
<dbReference type="CDD" id="cd05233">
    <property type="entry name" value="SDR_c"/>
    <property type="match status" value="1"/>
</dbReference>
<dbReference type="Pfam" id="PF00106">
    <property type="entry name" value="adh_short"/>
    <property type="match status" value="1"/>
</dbReference>
<evidence type="ECO:0000313" key="4">
    <source>
        <dbReference type="EMBL" id="MDC7684346.1"/>
    </source>
</evidence>
<keyword evidence="2" id="KW-0560">Oxidoreductase</keyword>
<evidence type="ECO:0000256" key="3">
    <source>
        <dbReference type="RuleBase" id="RU000363"/>
    </source>
</evidence>
<accession>A0ABT5HW74</accession>
<evidence type="ECO:0000256" key="2">
    <source>
        <dbReference type="ARBA" id="ARBA00023002"/>
    </source>
</evidence>
<comment type="similarity">
    <text evidence="1 3">Belongs to the short-chain dehydrogenases/reductases (SDR) family.</text>
</comment>